<proteinExistence type="predicted"/>
<accession>A0A0N4UUD7</accession>
<keyword evidence="2" id="KW-1185">Reference proteome</keyword>
<organism evidence="3">
    <name type="scientific">Enterobius vermicularis</name>
    <name type="common">Human pinworm</name>
    <dbReference type="NCBI Taxonomy" id="51028"/>
    <lineage>
        <taxon>Eukaryota</taxon>
        <taxon>Metazoa</taxon>
        <taxon>Ecdysozoa</taxon>
        <taxon>Nematoda</taxon>
        <taxon>Chromadorea</taxon>
        <taxon>Rhabditida</taxon>
        <taxon>Spirurina</taxon>
        <taxon>Oxyuridomorpha</taxon>
        <taxon>Oxyuroidea</taxon>
        <taxon>Oxyuridae</taxon>
        <taxon>Enterobius</taxon>
    </lineage>
</organism>
<reference evidence="3" key="1">
    <citation type="submission" date="2017-02" db="UniProtKB">
        <authorList>
            <consortium name="WormBaseParasite"/>
        </authorList>
    </citation>
    <scope>IDENTIFICATION</scope>
</reference>
<protein>
    <submittedName>
        <fullName evidence="3">Secreted protein</fullName>
    </submittedName>
</protein>
<dbReference type="EMBL" id="UXUI01007133">
    <property type="protein sequence ID" value="VDD85560.1"/>
    <property type="molecule type" value="Genomic_DNA"/>
</dbReference>
<gene>
    <name evidence="1" type="ORF">EVEC_LOCUS703</name>
</gene>
<dbReference type="Proteomes" id="UP000274131">
    <property type="component" value="Unassembled WGS sequence"/>
</dbReference>
<sequence length="82" mass="9062">MKVTKRVSPMLLLETFLRLERTPVLDGRRTLRQITVVAQLPNVPAAPANGGQTNNQFVLITLSALGSGTFSHSLRTATWMDR</sequence>
<name>A0A0N4UUD7_ENTVE</name>
<dbReference type="AlphaFoldDB" id="A0A0N4UUD7"/>
<evidence type="ECO:0000313" key="2">
    <source>
        <dbReference type="Proteomes" id="UP000274131"/>
    </source>
</evidence>
<evidence type="ECO:0000313" key="3">
    <source>
        <dbReference type="WBParaSite" id="EVEC_0000099501-mRNA-1"/>
    </source>
</evidence>
<reference evidence="1 2" key="2">
    <citation type="submission" date="2018-10" db="EMBL/GenBank/DDBJ databases">
        <authorList>
            <consortium name="Pathogen Informatics"/>
        </authorList>
    </citation>
    <scope>NUCLEOTIDE SEQUENCE [LARGE SCALE GENOMIC DNA]</scope>
</reference>
<dbReference type="WBParaSite" id="EVEC_0000099501-mRNA-1">
    <property type="protein sequence ID" value="EVEC_0000099501-mRNA-1"/>
    <property type="gene ID" value="EVEC_0000099501"/>
</dbReference>
<evidence type="ECO:0000313" key="1">
    <source>
        <dbReference type="EMBL" id="VDD85560.1"/>
    </source>
</evidence>